<name>A0A4U5NI30_STECR</name>
<comment type="subcellular location">
    <subcellularLocation>
        <location evidence="1">Membrane</location>
    </subcellularLocation>
</comment>
<evidence type="ECO:0000256" key="4">
    <source>
        <dbReference type="ARBA" id="ARBA00023136"/>
    </source>
</evidence>
<evidence type="ECO:0000256" key="3">
    <source>
        <dbReference type="ARBA" id="ARBA00022989"/>
    </source>
</evidence>
<keyword evidence="2 5" id="KW-0812">Transmembrane</keyword>
<dbReference type="InterPro" id="IPR000276">
    <property type="entry name" value="GPCR_Rhodpsn"/>
</dbReference>
<evidence type="ECO:0000256" key="5">
    <source>
        <dbReference type="SAM" id="Phobius"/>
    </source>
</evidence>
<keyword evidence="7" id="KW-1185">Reference proteome</keyword>
<dbReference type="Proteomes" id="UP000298663">
    <property type="component" value="Unassembled WGS sequence"/>
</dbReference>
<dbReference type="EMBL" id="AZBU02000004">
    <property type="protein sequence ID" value="TKR82789.1"/>
    <property type="molecule type" value="Genomic_DNA"/>
</dbReference>
<evidence type="ECO:0000313" key="7">
    <source>
        <dbReference type="Proteomes" id="UP000298663"/>
    </source>
</evidence>
<accession>A0A4U5NI30</accession>
<gene>
    <name evidence="6" type="ORF">L596_016468</name>
</gene>
<comment type="caution">
    <text evidence="6">The sequence shown here is derived from an EMBL/GenBank/DDBJ whole genome shotgun (WGS) entry which is preliminary data.</text>
</comment>
<dbReference type="SUPFAM" id="SSF81321">
    <property type="entry name" value="Family A G protein-coupled receptor-like"/>
    <property type="match status" value="1"/>
</dbReference>
<reference evidence="6 7" key="2">
    <citation type="journal article" date="2019" name="G3 (Bethesda)">
        <title>Hybrid Assembly of the Genome of the Entomopathogenic Nematode Steinernema carpocapsae Identifies the X-Chromosome.</title>
        <authorList>
            <person name="Serra L."/>
            <person name="Macchietto M."/>
            <person name="Macias-Munoz A."/>
            <person name="McGill C.J."/>
            <person name="Rodriguez I.M."/>
            <person name="Rodriguez B."/>
            <person name="Murad R."/>
            <person name="Mortazavi A."/>
        </authorList>
    </citation>
    <scope>NUCLEOTIDE SEQUENCE [LARGE SCALE GENOMIC DNA]</scope>
    <source>
        <strain evidence="6 7">ALL</strain>
    </source>
</reference>
<feature type="transmembrane region" description="Helical" evidence="5">
    <location>
        <begin position="83"/>
        <end position="106"/>
    </location>
</feature>
<feature type="transmembrane region" description="Helical" evidence="5">
    <location>
        <begin position="118"/>
        <end position="137"/>
    </location>
</feature>
<feature type="transmembrane region" description="Helical" evidence="5">
    <location>
        <begin position="6"/>
        <end position="31"/>
    </location>
</feature>
<feature type="transmembrane region" description="Helical" evidence="5">
    <location>
        <begin position="43"/>
        <end position="63"/>
    </location>
</feature>
<dbReference type="PROSITE" id="PS00237">
    <property type="entry name" value="G_PROTEIN_RECEP_F1_1"/>
    <property type="match status" value="1"/>
</dbReference>
<dbReference type="AlphaFoldDB" id="A0A4U5NI30"/>
<reference evidence="6 7" key="1">
    <citation type="journal article" date="2015" name="Genome Biol.">
        <title>Comparative genomics of Steinernema reveals deeply conserved gene regulatory networks.</title>
        <authorList>
            <person name="Dillman A.R."/>
            <person name="Macchietto M."/>
            <person name="Porter C.F."/>
            <person name="Rogers A."/>
            <person name="Williams B."/>
            <person name="Antoshechkin I."/>
            <person name="Lee M.M."/>
            <person name="Goodwin Z."/>
            <person name="Lu X."/>
            <person name="Lewis E.E."/>
            <person name="Goodrich-Blair H."/>
            <person name="Stock S.P."/>
            <person name="Adams B.J."/>
            <person name="Sternberg P.W."/>
            <person name="Mortazavi A."/>
        </authorList>
    </citation>
    <scope>NUCLEOTIDE SEQUENCE [LARGE SCALE GENOMIC DNA]</scope>
    <source>
        <strain evidence="6 7">ALL</strain>
    </source>
</reference>
<evidence type="ECO:0000256" key="2">
    <source>
        <dbReference type="ARBA" id="ARBA00022692"/>
    </source>
</evidence>
<dbReference type="GO" id="GO:0016020">
    <property type="term" value="C:membrane"/>
    <property type="evidence" value="ECO:0007669"/>
    <property type="project" value="UniProtKB-SubCell"/>
</dbReference>
<feature type="transmembrane region" description="Helical" evidence="5">
    <location>
        <begin position="172"/>
        <end position="192"/>
    </location>
</feature>
<keyword evidence="3 5" id="KW-1133">Transmembrane helix</keyword>
<organism evidence="6 7">
    <name type="scientific">Steinernema carpocapsae</name>
    <name type="common">Entomopathogenic nematode</name>
    <dbReference type="NCBI Taxonomy" id="34508"/>
    <lineage>
        <taxon>Eukaryota</taxon>
        <taxon>Metazoa</taxon>
        <taxon>Ecdysozoa</taxon>
        <taxon>Nematoda</taxon>
        <taxon>Chromadorea</taxon>
        <taxon>Rhabditida</taxon>
        <taxon>Tylenchina</taxon>
        <taxon>Panagrolaimomorpha</taxon>
        <taxon>Strongyloidoidea</taxon>
        <taxon>Steinernematidae</taxon>
        <taxon>Steinernema</taxon>
    </lineage>
</organism>
<sequence>MEYFYQLIIGCCYLAIVIVAILLNLLLTYIVLTTKDFIRNSSFKLLVEFNVTLLLLCCVHVLTSLKTILQVDFNDIGERLIGAITNFAWMAAMALNLVIAADRFHVVVFSKHNSKKKWILFVVSVLAWLPGCILFAVDLTPNTGYVFSIVESNWIYLEGPWTAFAQTFEQCVTFPSLTGSFVLYVLIFVYIAKVNQSLQSSKWKKPILAKAESQIFLPGRITHSHHFSSRIFLHFQRRMRVPVWLRLGGEQRNREFGRELSLYQLSVPLSDHPCCL</sequence>
<proteinExistence type="predicted"/>
<evidence type="ECO:0000256" key="1">
    <source>
        <dbReference type="ARBA" id="ARBA00004370"/>
    </source>
</evidence>
<keyword evidence="4 5" id="KW-0472">Membrane</keyword>
<dbReference type="GO" id="GO:0004930">
    <property type="term" value="F:G protein-coupled receptor activity"/>
    <property type="evidence" value="ECO:0007669"/>
    <property type="project" value="InterPro"/>
</dbReference>
<evidence type="ECO:0000313" key="6">
    <source>
        <dbReference type="EMBL" id="TKR82789.1"/>
    </source>
</evidence>
<dbReference type="Gene3D" id="1.20.1070.10">
    <property type="entry name" value="Rhodopsin 7-helix transmembrane proteins"/>
    <property type="match status" value="1"/>
</dbReference>
<protein>
    <submittedName>
        <fullName evidence="6">Uncharacterized protein</fullName>
    </submittedName>
</protein>